<dbReference type="Proteomes" id="UP000383932">
    <property type="component" value="Unassembled WGS sequence"/>
</dbReference>
<dbReference type="Pfam" id="PF26147">
    <property type="entry name" value="AB_HYDROLASE_YMC0-YMC35"/>
    <property type="match status" value="1"/>
</dbReference>
<dbReference type="EMBL" id="SSOP01000138">
    <property type="protein sequence ID" value="KAB5590894.1"/>
    <property type="molecule type" value="Genomic_DNA"/>
</dbReference>
<dbReference type="InterPro" id="IPR058933">
    <property type="entry name" value="YMC020W-like_ab_hydrolase"/>
</dbReference>
<feature type="compositionally biased region" description="Polar residues" evidence="1">
    <location>
        <begin position="227"/>
        <end position="251"/>
    </location>
</feature>
<proteinExistence type="predicted"/>
<feature type="compositionally biased region" description="Polar residues" evidence="1">
    <location>
        <begin position="356"/>
        <end position="367"/>
    </location>
</feature>
<name>A0A5N5QGU4_9AGAM</name>
<evidence type="ECO:0000313" key="3">
    <source>
        <dbReference type="EMBL" id="KAB5590894.1"/>
    </source>
</evidence>
<evidence type="ECO:0000256" key="1">
    <source>
        <dbReference type="SAM" id="MobiDB-lite"/>
    </source>
</evidence>
<evidence type="ECO:0000259" key="2">
    <source>
        <dbReference type="Pfam" id="PF26147"/>
    </source>
</evidence>
<gene>
    <name evidence="3" type="ORF">CTheo_5677</name>
</gene>
<keyword evidence="4" id="KW-1185">Reference proteome</keyword>
<organism evidence="3 4">
    <name type="scientific">Ceratobasidium theobromae</name>
    <dbReference type="NCBI Taxonomy" id="1582974"/>
    <lineage>
        <taxon>Eukaryota</taxon>
        <taxon>Fungi</taxon>
        <taxon>Dikarya</taxon>
        <taxon>Basidiomycota</taxon>
        <taxon>Agaricomycotina</taxon>
        <taxon>Agaricomycetes</taxon>
        <taxon>Cantharellales</taxon>
        <taxon>Ceratobasidiaceae</taxon>
        <taxon>Ceratobasidium</taxon>
    </lineage>
</organism>
<accession>A0A5N5QGU4</accession>
<feature type="domain" description="YMC020W-like alpha/beta hydrolase" evidence="2">
    <location>
        <begin position="541"/>
        <end position="908"/>
    </location>
</feature>
<comment type="caution">
    <text evidence="3">The sequence shown here is derived from an EMBL/GenBank/DDBJ whole genome shotgun (WGS) entry which is preliminary data.</text>
</comment>
<dbReference type="OrthoDB" id="5598028at2759"/>
<dbReference type="PANTHER" id="PTHR47349:SF1">
    <property type="entry name" value="AER328WP"/>
    <property type="match status" value="1"/>
</dbReference>
<evidence type="ECO:0000313" key="4">
    <source>
        <dbReference type="Proteomes" id="UP000383932"/>
    </source>
</evidence>
<feature type="region of interest" description="Disordered" evidence="1">
    <location>
        <begin position="353"/>
        <end position="401"/>
    </location>
</feature>
<dbReference type="PANTHER" id="PTHR47349">
    <property type="entry name" value="CHROMOSOME 8, WHOLE GENOME SHOTGUN SEQUENCE"/>
    <property type="match status" value="1"/>
</dbReference>
<protein>
    <recommendedName>
        <fullName evidence="2">YMC020W-like alpha/beta hydrolase domain-containing protein</fullName>
    </recommendedName>
</protein>
<sequence length="964" mass="104770">MAPGLQYTTHDLRNEVLSSSTARSMLSLAVISHLELQIDWLMEPGLGLRPVILVDLASSPVELFPHRLPREPIIRFSNRLISRVCRPYALPPPSIKPVTQNTLSLNTTALRYALQLPLLGRPKPQLGDLQGVVGGGIDQAGNNQPSLAAGGNPSHPKMITTRYSDEHDFVIIETEVDGWILIDTEGTSPTSPFAQGQPGTNSWWNYYTGRLHYGPTAPADLAGPSSMGAQDLSSPTQGTRDTDSANSSLFSTVMRPFGRGKDAKLPTDGSTESTKPLKTQAELIKEEALARQSPSIVPELPSPVLNTTTKASWVSYFSSKASRSTPVMSDGRGIRQPSEMEVMNVEEEDMGEPIQVHTSSPASSRKVVTSKPASPLTDSPSVKHKASVISQGKKSSSASAKESLPNLVLPTFGDTFYTVPRCAPPRAQPPASDSAGSWKLKRRVKNLSTMLFNTIDKGPSVANAEMEEYQRRAAERRRLTNRANFATVEPAVPRASHARGSTRSHSSFGSLAIDDFGQELPRVNSVLGNENVLGDVIGPVRAAVIGVHGWFPGKLTLDPTGTSVKFASMGVDALRQFAEKHQLELESVTPMPLEGEGTIERRVAKLYDDLLKHPQWLADLHRQGTIRSVCCLLTLCRADIVLVATHSQGSIVSTHLIARLISDGHIRTRTNRQAVNRATVETGVVPPTAPHRVCCLAMCGIHMGPLYSLNSSAFAQPYLQWIESPAARELFEFQNTESEVSQNYVAALSTALDHGTKFVYIASLNDQVVPIYSGTFVAASHPLILRGLFLDGDAYSSSDFLSNLLVLLLRVKNAGLDEQGLGAYIAIASNRPIDVMLVMHLSEATAGSLSGIGHSTAYEDLGPYTLAVRYLFETSEPGDRLGKLTVDGFEARASRNDYEIPWLLHSVISDGRIGRVFASELAELRESFGEWKPTTGVLRDIQRKLAPIRMSPLRHSVISQDSKL</sequence>
<dbReference type="InterPro" id="IPR058934">
    <property type="entry name" value="YMC020W-like"/>
</dbReference>
<dbReference type="AlphaFoldDB" id="A0A5N5QGU4"/>
<feature type="region of interest" description="Disordered" evidence="1">
    <location>
        <begin position="217"/>
        <end position="276"/>
    </location>
</feature>
<reference evidence="3 4" key="1">
    <citation type="journal article" date="2019" name="Fungal Biol. Biotechnol.">
        <title>Draft genome sequence of fastidious pathogen Ceratobasidium theobromae, which causes vascular-streak dieback in Theobroma cacao.</title>
        <authorList>
            <person name="Ali S.S."/>
            <person name="Asman A."/>
            <person name="Shao J."/>
            <person name="Firmansyah A.P."/>
            <person name="Susilo A.W."/>
            <person name="Rosmana A."/>
            <person name="McMahon P."/>
            <person name="Junaid M."/>
            <person name="Guest D."/>
            <person name="Kheng T.Y."/>
            <person name="Meinhardt L.W."/>
            <person name="Bailey B.A."/>
        </authorList>
    </citation>
    <scope>NUCLEOTIDE SEQUENCE [LARGE SCALE GENOMIC DNA]</scope>
    <source>
        <strain evidence="3 4">CT2</strain>
    </source>
</reference>
<feature type="compositionally biased region" description="Low complexity" evidence="1">
    <location>
        <begin position="387"/>
        <end position="401"/>
    </location>
</feature>